<dbReference type="EMBL" id="CALNXI010005474">
    <property type="protein sequence ID" value="CAH3197897.1"/>
    <property type="molecule type" value="Genomic_DNA"/>
</dbReference>
<evidence type="ECO:0000256" key="1">
    <source>
        <dbReference type="ARBA" id="ARBA00004447"/>
    </source>
</evidence>
<keyword evidence="4" id="KW-0812">Transmembrane</keyword>
<evidence type="ECO:0000313" key="11">
    <source>
        <dbReference type="Proteomes" id="UP001159427"/>
    </source>
</evidence>
<keyword evidence="5 9" id="KW-0735">Signal-anchor</keyword>
<keyword evidence="7 9" id="KW-0333">Golgi apparatus</keyword>
<keyword evidence="6" id="KW-1133">Transmembrane helix</keyword>
<reference evidence="10 11" key="1">
    <citation type="submission" date="2022-05" db="EMBL/GenBank/DDBJ databases">
        <authorList>
            <consortium name="Genoscope - CEA"/>
            <person name="William W."/>
        </authorList>
    </citation>
    <scope>NUCLEOTIDE SEQUENCE [LARGE SCALE GENOMIC DNA]</scope>
</reference>
<evidence type="ECO:0000256" key="7">
    <source>
        <dbReference type="ARBA" id="ARBA00023034"/>
    </source>
</evidence>
<evidence type="ECO:0000256" key="8">
    <source>
        <dbReference type="ARBA" id="ARBA00023136"/>
    </source>
</evidence>
<comment type="subcellular location">
    <subcellularLocation>
        <location evidence="1 9">Golgi apparatus</location>
        <location evidence="1 9">Golgi stack membrane</location>
        <topology evidence="1 9">Single-pass type II membrane protein</topology>
    </subcellularLocation>
</comment>
<evidence type="ECO:0000256" key="5">
    <source>
        <dbReference type="ARBA" id="ARBA00022968"/>
    </source>
</evidence>
<dbReference type="InterPro" id="IPR029044">
    <property type="entry name" value="Nucleotide-diphossugar_trans"/>
</dbReference>
<dbReference type="Proteomes" id="UP001159427">
    <property type="component" value="Unassembled WGS sequence"/>
</dbReference>
<keyword evidence="8" id="KW-0472">Membrane</keyword>
<evidence type="ECO:0000256" key="9">
    <source>
        <dbReference type="RuleBase" id="RU364016"/>
    </source>
</evidence>
<keyword evidence="3 9" id="KW-0808">Transferase</keyword>
<comment type="similarity">
    <text evidence="2 9">Belongs to the chondroitin N-acetylgalactosaminyltransferase family.</text>
</comment>
<comment type="caution">
    <text evidence="10">The sequence shown here is derived from an EMBL/GenBank/DDBJ whole genome shotgun (WGS) entry which is preliminary data.</text>
</comment>
<name>A0ABN8T2F6_9CNID</name>
<feature type="non-terminal residue" evidence="10">
    <location>
        <position position="1"/>
    </location>
</feature>
<evidence type="ECO:0000256" key="3">
    <source>
        <dbReference type="ARBA" id="ARBA00022679"/>
    </source>
</evidence>
<keyword evidence="11" id="KW-1185">Reference proteome</keyword>
<sequence>LPTCPYNPSFLIRGTIAKYSGWSRINESLVFPRDDTDMLSRGSPWHWFQPSPLADRKRVKVVVSKLLTSLQSRYEVDLFLIAATLVMNLMNDEKTAMTGKRAMGLLRPFWRSRLLFLSSVFLFRKYYLKEVYKVIQKSDPGNGDRFLLDLELGLMHDPLNRSIRFAQHVYQRKGSDILCLPEGMNWNSSATVYFIVAVKDQGIWVHHFLKQLTIASLLTGDTNFHVIIADFQSKDINMSEAFSTSLLRSRHTIINLKGNFYKTLALNKAAEAVPNAHDILFVFDLHIDVPADIMDSARKNTIAGRMVYCPAVGRLDQGSNSVEHRGFWQMDGYGLVAIYKSDWIRVGGMNTNDYTDKWGGEDWDLLDRVLMASLEVERIKYPGLYHHYHPKQKQWN</sequence>
<evidence type="ECO:0000256" key="4">
    <source>
        <dbReference type="ARBA" id="ARBA00022692"/>
    </source>
</evidence>
<organism evidence="10 11">
    <name type="scientific">Porites evermanni</name>
    <dbReference type="NCBI Taxonomy" id="104178"/>
    <lineage>
        <taxon>Eukaryota</taxon>
        <taxon>Metazoa</taxon>
        <taxon>Cnidaria</taxon>
        <taxon>Anthozoa</taxon>
        <taxon>Hexacorallia</taxon>
        <taxon>Scleractinia</taxon>
        <taxon>Fungiina</taxon>
        <taxon>Poritidae</taxon>
        <taxon>Porites</taxon>
    </lineage>
</organism>
<dbReference type="PANTHER" id="PTHR12369:SF5">
    <property type="entry name" value="HEXOSYLTRANSFERASE"/>
    <property type="match status" value="1"/>
</dbReference>
<dbReference type="PANTHER" id="PTHR12369">
    <property type="entry name" value="CHONDROITIN SYNTHASE"/>
    <property type="match status" value="1"/>
</dbReference>
<proteinExistence type="inferred from homology"/>
<dbReference type="EC" id="2.4.1.-" evidence="9"/>
<evidence type="ECO:0000256" key="6">
    <source>
        <dbReference type="ARBA" id="ARBA00022989"/>
    </source>
</evidence>
<dbReference type="Gene3D" id="3.90.550.10">
    <property type="entry name" value="Spore Coat Polysaccharide Biosynthesis Protein SpsA, Chain A"/>
    <property type="match status" value="1"/>
</dbReference>
<dbReference type="InterPro" id="IPR051227">
    <property type="entry name" value="CS_glycosyltransferase"/>
</dbReference>
<protein>
    <recommendedName>
        <fullName evidence="9">Hexosyltransferase</fullName>
        <ecNumber evidence="9">2.4.1.-</ecNumber>
    </recommendedName>
</protein>
<dbReference type="InterPro" id="IPR008428">
    <property type="entry name" value="Chond_GalNAc"/>
</dbReference>
<dbReference type="Pfam" id="PF05679">
    <property type="entry name" value="CHGN"/>
    <property type="match status" value="1"/>
</dbReference>
<gene>
    <name evidence="10" type="ORF">PEVE_00035388</name>
</gene>
<accession>A0ABN8T2F6</accession>
<evidence type="ECO:0000256" key="2">
    <source>
        <dbReference type="ARBA" id="ARBA00009239"/>
    </source>
</evidence>
<dbReference type="SUPFAM" id="SSF53448">
    <property type="entry name" value="Nucleotide-diphospho-sugar transferases"/>
    <property type="match status" value="1"/>
</dbReference>
<evidence type="ECO:0000313" key="10">
    <source>
        <dbReference type="EMBL" id="CAH3197897.1"/>
    </source>
</evidence>